<dbReference type="STRING" id="240303.SAMN05421677_107178"/>
<dbReference type="InterPro" id="IPR036390">
    <property type="entry name" value="WH_DNA-bd_sf"/>
</dbReference>
<dbReference type="PANTHER" id="PTHR33169">
    <property type="entry name" value="PADR-FAMILY TRANSCRIPTIONAL REGULATOR"/>
    <property type="match status" value="1"/>
</dbReference>
<dbReference type="Pfam" id="PF03551">
    <property type="entry name" value="PadR"/>
    <property type="match status" value="1"/>
</dbReference>
<protein>
    <submittedName>
        <fullName evidence="2">PadR family transcriptional regulator, regulatory protein PadR</fullName>
    </submittedName>
</protein>
<dbReference type="OrthoDB" id="9791785at2"/>
<proteinExistence type="predicted"/>
<dbReference type="InterPro" id="IPR052509">
    <property type="entry name" value="Metal_resp_DNA-bind_regulator"/>
</dbReference>
<keyword evidence="3" id="KW-1185">Reference proteome</keyword>
<feature type="domain" description="Transcription regulator PadR N-terminal" evidence="1">
    <location>
        <begin position="14"/>
        <end position="83"/>
    </location>
</feature>
<evidence type="ECO:0000313" key="2">
    <source>
        <dbReference type="EMBL" id="SDO73665.1"/>
    </source>
</evidence>
<dbReference type="InterPro" id="IPR036388">
    <property type="entry name" value="WH-like_DNA-bd_sf"/>
</dbReference>
<dbReference type="PANTHER" id="PTHR33169:SF24">
    <property type="entry name" value="TRANSCRIPTIONAL REGULATOR, PADR FAMILY"/>
    <property type="match status" value="1"/>
</dbReference>
<dbReference type="AlphaFoldDB" id="A0A1H0LZV6"/>
<evidence type="ECO:0000313" key="3">
    <source>
        <dbReference type="Proteomes" id="UP000198860"/>
    </source>
</evidence>
<dbReference type="Proteomes" id="UP000198860">
    <property type="component" value="Unassembled WGS sequence"/>
</dbReference>
<dbReference type="RefSeq" id="WP_089652231.1">
    <property type="nucleotide sequence ID" value="NZ_FNIZ01000007.1"/>
</dbReference>
<evidence type="ECO:0000259" key="1">
    <source>
        <dbReference type="Pfam" id="PF03551"/>
    </source>
</evidence>
<sequence>MNTQFKKGALELCVLALISEKDRYGYELAQDIMGSINIAEGTLYPLLRRLNKEGFLETYLAPSTEGAARKYYYITNHGKERMDQLVEEWKDFTSSVEHLLKNVGRE</sequence>
<dbReference type="Gene3D" id="1.10.10.10">
    <property type="entry name" value="Winged helix-like DNA-binding domain superfamily/Winged helix DNA-binding domain"/>
    <property type="match status" value="1"/>
</dbReference>
<gene>
    <name evidence="2" type="ORF">SAMN05421677_107178</name>
</gene>
<dbReference type="SUPFAM" id="SSF46785">
    <property type="entry name" value="Winged helix' DNA-binding domain"/>
    <property type="match status" value="1"/>
</dbReference>
<name>A0A1H0LZV6_HALAD</name>
<accession>A0A1H0LZV6</accession>
<dbReference type="InterPro" id="IPR005149">
    <property type="entry name" value="Tscrpt_reg_PadR_N"/>
</dbReference>
<dbReference type="EMBL" id="FNIZ01000007">
    <property type="protein sequence ID" value="SDO73665.1"/>
    <property type="molecule type" value="Genomic_DNA"/>
</dbReference>
<reference evidence="3" key="1">
    <citation type="submission" date="2016-10" db="EMBL/GenBank/DDBJ databases">
        <authorList>
            <person name="Varghese N."/>
            <person name="Submissions S."/>
        </authorList>
    </citation>
    <scope>NUCLEOTIDE SEQUENCE [LARGE SCALE GENOMIC DNA]</scope>
    <source>
        <strain evidence="3">CGMCC 1.3703</strain>
    </source>
</reference>
<organism evidence="2 3">
    <name type="scientific">Halobacillus aidingensis</name>
    <dbReference type="NCBI Taxonomy" id="240303"/>
    <lineage>
        <taxon>Bacteria</taxon>
        <taxon>Bacillati</taxon>
        <taxon>Bacillota</taxon>
        <taxon>Bacilli</taxon>
        <taxon>Bacillales</taxon>
        <taxon>Bacillaceae</taxon>
        <taxon>Halobacillus</taxon>
    </lineage>
</organism>